<dbReference type="SUPFAM" id="SSF47473">
    <property type="entry name" value="EF-hand"/>
    <property type="match status" value="1"/>
</dbReference>
<feature type="domain" description="Cbl-PTB" evidence="8">
    <location>
        <begin position="172"/>
        <end position="481"/>
    </location>
</feature>
<accession>A0A8S9Z079</accession>
<dbReference type="PROSITE" id="PS00518">
    <property type="entry name" value="ZF_RING_1"/>
    <property type="match status" value="1"/>
</dbReference>
<evidence type="ECO:0000256" key="3">
    <source>
        <dbReference type="ARBA" id="ARBA00022833"/>
    </source>
</evidence>
<dbReference type="Pfam" id="PF13920">
    <property type="entry name" value="zf-C3HC4_3"/>
    <property type="match status" value="1"/>
</dbReference>
<dbReference type="EMBL" id="JTDE01003016">
    <property type="protein sequence ID" value="KAF7256557.1"/>
    <property type="molecule type" value="Genomic_DNA"/>
</dbReference>
<evidence type="ECO:0000256" key="6">
    <source>
        <dbReference type="RuleBase" id="RU367001"/>
    </source>
</evidence>
<dbReference type="GO" id="GO:0008270">
    <property type="term" value="F:zinc ion binding"/>
    <property type="evidence" value="ECO:0007669"/>
    <property type="project" value="UniProtKB-KW"/>
</dbReference>
<keyword evidence="4 6" id="KW-0106">Calcium</keyword>
<dbReference type="GO" id="GO:0007166">
    <property type="term" value="P:cell surface receptor signaling pathway"/>
    <property type="evidence" value="ECO:0007669"/>
    <property type="project" value="InterPro"/>
</dbReference>
<dbReference type="Pfam" id="PF02262">
    <property type="entry name" value="Cbl_N"/>
    <property type="match status" value="1"/>
</dbReference>
<dbReference type="InterPro" id="IPR024162">
    <property type="entry name" value="Adaptor_Cbl"/>
</dbReference>
<dbReference type="Gene3D" id="3.30.505.10">
    <property type="entry name" value="SH2 domain"/>
    <property type="match status" value="1"/>
</dbReference>
<dbReference type="InterPro" id="IPR036537">
    <property type="entry name" value="Adaptor_Cbl_N_dom_sf"/>
</dbReference>
<evidence type="ECO:0000313" key="10">
    <source>
        <dbReference type="Proteomes" id="UP000822476"/>
    </source>
</evidence>
<dbReference type="InterPro" id="IPR014741">
    <property type="entry name" value="Adaptor_Cbl_EF_hand-like"/>
</dbReference>
<dbReference type="EC" id="2.3.2.27" evidence="6"/>
<dbReference type="InterPro" id="IPR024159">
    <property type="entry name" value="Cbl_PTB"/>
</dbReference>
<comment type="pathway">
    <text evidence="6">Protein modification; protein ubiquitination.</text>
</comment>
<comment type="domain">
    <text evidence="6">The N-terminus is composed of the phosphotyrosine binding (PTB) domain, a short linker region and the RING-type zinc finger. The PTB domain, which is also called TKB (tyrosine kinase binding) domain, is composed of three different subdomains: a four-helix bundle (4H), a calcium-binding EF hand and a divergent SH2 domain.</text>
</comment>
<dbReference type="GO" id="GO:0005886">
    <property type="term" value="C:plasma membrane"/>
    <property type="evidence" value="ECO:0007669"/>
    <property type="project" value="TreeGrafter"/>
</dbReference>
<dbReference type="Proteomes" id="UP000822476">
    <property type="component" value="Unassembled WGS sequence"/>
</dbReference>
<organism evidence="9 10">
    <name type="scientific">Paragonimus skrjabini miyazakii</name>
    <dbReference type="NCBI Taxonomy" id="59628"/>
    <lineage>
        <taxon>Eukaryota</taxon>
        <taxon>Metazoa</taxon>
        <taxon>Spiralia</taxon>
        <taxon>Lophotrochozoa</taxon>
        <taxon>Platyhelminthes</taxon>
        <taxon>Trematoda</taxon>
        <taxon>Digenea</taxon>
        <taxon>Plagiorchiida</taxon>
        <taxon>Troglotremata</taxon>
        <taxon>Troglotrematidae</taxon>
        <taxon>Paragonimus</taxon>
    </lineage>
</organism>
<keyword evidence="6" id="KW-0833">Ubl conjugation pathway</keyword>
<reference evidence="9" key="1">
    <citation type="submission" date="2019-07" db="EMBL/GenBank/DDBJ databases">
        <title>Annotation for the trematode Paragonimus miyazaki's.</title>
        <authorList>
            <person name="Choi Y.-J."/>
        </authorList>
    </citation>
    <scope>NUCLEOTIDE SEQUENCE</scope>
    <source>
        <strain evidence="9">Japan</strain>
    </source>
</reference>
<dbReference type="SUPFAM" id="SSF57850">
    <property type="entry name" value="RING/U-box"/>
    <property type="match status" value="1"/>
</dbReference>
<dbReference type="PROSITE" id="PS51506">
    <property type="entry name" value="CBL_PTB"/>
    <property type="match status" value="1"/>
</dbReference>
<dbReference type="GO" id="GO:0023051">
    <property type="term" value="P:regulation of signaling"/>
    <property type="evidence" value="ECO:0007669"/>
    <property type="project" value="InterPro"/>
</dbReference>
<dbReference type="Gene3D" id="1.10.238.10">
    <property type="entry name" value="EF-hand"/>
    <property type="match status" value="1"/>
</dbReference>
<name>A0A8S9Z079_9TREM</name>
<dbReference type="Pfam" id="PF02762">
    <property type="entry name" value="Cbl_N3"/>
    <property type="match status" value="1"/>
</dbReference>
<dbReference type="GO" id="GO:0045121">
    <property type="term" value="C:membrane raft"/>
    <property type="evidence" value="ECO:0007669"/>
    <property type="project" value="TreeGrafter"/>
</dbReference>
<dbReference type="SMART" id="SM00184">
    <property type="entry name" value="RING"/>
    <property type="match status" value="1"/>
</dbReference>
<dbReference type="CDD" id="cd09920">
    <property type="entry name" value="SH2_Cbl-b_TKB"/>
    <property type="match status" value="1"/>
</dbReference>
<dbReference type="InterPro" id="IPR001841">
    <property type="entry name" value="Znf_RING"/>
</dbReference>
<dbReference type="Gene3D" id="3.30.40.10">
    <property type="entry name" value="Zinc/RING finger domain, C3HC4 (zinc finger)"/>
    <property type="match status" value="1"/>
</dbReference>
<comment type="caution">
    <text evidence="9">The sequence shown here is derived from an EMBL/GenBank/DDBJ whole genome shotgun (WGS) entry which is preliminary data.</text>
</comment>
<sequence>MSYRLSGLEQDPKEYTFVRNRCTSFVGEDQLWVTKRFVADQERLFRFTSTTHKNKAGVLQHLILNPPVFSRSFTTIPLLLCDSATGDTESKNSAFYLHRHPIGSSKDLTDPMFFRSVIKSSCLNGLAWQAAEMTSGNALNGRNGVSVCWEPSSGRAATEFDVNRSPIGHSDEPEPLVINKKTIASCYKWLDRVVRLCQQPRLNLKVSPPYLLDTIPDLYEKLQSIINHYQNDYESLSRLEYFRVFVSSVVDRSKRALQLFDEAKDSIFNPHSHARHCLVKTALIFSHLYHELRALFPDHKFAVNQFRITKPDAAKWWSTNFGQCAVISWAVFQDALCETFTLDSDTSQLHALRTTIDLTCNHHVSIFEFDVFTRLFQPWSNVLETWKALAILHPGYMAFMTYDEVKAVLKQYRIHPGPGSYVFRLSCTKLGQWAIGYVTEDLKILQTIIQNKSLAQALLDGEREGFYRYPNGQHYLSSALHQLVHISPQTCLRVTEEQYQVYCEMGSTFELCKICDENNKNIQLEPCGHLICKDCLLNCQSSGNIRTCPFCRLEVKGTEEVVIKPYKPTTGSTTVLRADTSGEMSSGYSRPLSITSLANSLSQSCPPPVPPRNQMTASLNADVSGNQKPFLNLHNSSFCHPWMMCGSSCCLQPECFVTGSVVDRRCPSLVTSTVNSCPFSSFPVTMPDSFDRSHDSVCPEPLTSTKRAELKYAQLDLVHTDSDHDQQTDCDTVIQIPSTTQVPLTCSVTPQSSLSLISSCVHTGQVSNLVTSTLCVENQNVCNCKADEHCSFTGELTSSTVSDNTLGPLARYLLSLHPDLDESNAKLLLCITRNQVCVADQIWRHFMPRPKQRYS</sequence>
<dbReference type="InterPro" id="IPR036860">
    <property type="entry name" value="SH2_dom_sf"/>
</dbReference>
<dbReference type="PANTHER" id="PTHR23007">
    <property type="entry name" value="CBL"/>
    <property type="match status" value="1"/>
</dbReference>
<dbReference type="InterPro" id="IPR014742">
    <property type="entry name" value="Adaptor_Cbl_SH2-like"/>
</dbReference>
<dbReference type="PANTHER" id="PTHR23007:SF11">
    <property type="entry name" value="E3 UBIQUITIN-PROTEIN LIGASE CBL"/>
    <property type="match status" value="1"/>
</dbReference>
<dbReference type="GO" id="GO:0005509">
    <property type="term" value="F:calcium ion binding"/>
    <property type="evidence" value="ECO:0007669"/>
    <property type="project" value="UniProtKB-UniRule"/>
</dbReference>
<evidence type="ECO:0000256" key="1">
    <source>
        <dbReference type="ARBA" id="ARBA00022723"/>
    </source>
</evidence>
<evidence type="ECO:0000259" key="7">
    <source>
        <dbReference type="PROSITE" id="PS50089"/>
    </source>
</evidence>
<dbReference type="InterPro" id="IPR003153">
    <property type="entry name" value="Adaptor_Cbl_N_hlx"/>
</dbReference>
<dbReference type="Pfam" id="PF02761">
    <property type="entry name" value="Cbl_N2"/>
    <property type="match status" value="1"/>
</dbReference>
<dbReference type="Gene3D" id="1.20.930.20">
    <property type="entry name" value="Adaptor protein Cbl, N-terminal domain"/>
    <property type="match status" value="1"/>
</dbReference>
<dbReference type="GO" id="GO:0001784">
    <property type="term" value="F:phosphotyrosine residue binding"/>
    <property type="evidence" value="ECO:0007669"/>
    <property type="project" value="UniProtKB-UniRule"/>
</dbReference>
<comment type="catalytic activity">
    <reaction evidence="6">
        <text>S-ubiquitinyl-[E2 ubiquitin-conjugating enzyme]-L-cysteine + [acceptor protein]-L-lysine = [E2 ubiquitin-conjugating enzyme]-L-cysteine + N(6)-ubiquitinyl-[acceptor protein]-L-lysine.</text>
        <dbReference type="EC" id="2.3.2.27"/>
    </reaction>
</comment>
<dbReference type="OrthoDB" id="7237699at2759"/>
<dbReference type="InterPro" id="IPR017907">
    <property type="entry name" value="Znf_RING_CS"/>
</dbReference>
<dbReference type="GO" id="GO:0061630">
    <property type="term" value="F:ubiquitin protein ligase activity"/>
    <property type="evidence" value="ECO:0007669"/>
    <property type="project" value="UniProtKB-EC"/>
</dbReference>
<dbReference type="InterPro" id="IPR011992">
    <property type="entry name" value="EF-hand-dom_pair"/>
</dbReference>
<dbReference type="GO" id="GO:0017124">
    <property type="term" value="F:SH3 domain binding"/>
    <property type="evidence" value="ECO:0007669"/>
    <property type="project" value="TreeGrafter"/>
</dbReference>
<evidence type="ECO:0000256" key="2">
    <source>
        <dbReference type="ARBA" id="ARBA00022771"/>
    </source>
</evidence>
<protein>
    <recommendedName>
        <fullName evidence="6">E3 ubiquitin-protein ligase CBL</fullName>
        <ecNumber evidence="6">2.3.2.27</ecNumber>
    </recommendedName>
</protein>
<dbReference type="SUPFAM" id="SSF55550">
    <property type="entry name" value="SH2 domain"/>
    <property type="match status" value="1"/>
</dbReference>
<proteinExistence type="predicted"/>
<evidence type="ECO:0000256" key="5">
    <source>
        <dbReference type="PROSITE-ProRule" id="PRU00175"/>
    </source>
</evidence>
<gene>
    <name evidence="9" type="ORF">EG68_06187</name>
</gene>
<keyword evidence="1 6" id="KW-0479">Metal-binding</keyword>
<feature type="domain" description="RING-type" evidence="7">
    <location>
        <begin position="512"/>
        <end position="552"/>
    </location>
</feature>
<keyword evidence="10" id="KW-1185">Reference proteome</keyword>
<comment type="function">
    <text evidence="6">E3 ubiquitin-protein ligase which accepts ubiquitin from specific E2 ubiquitin-conjugating enzymes, and transfers it to substrates, generally promoting their degradation by the proteasome.</text>
</comment>
<evidence type="ECO:0000313" key="9">
    <source>
        <dbReference type="EMBL" id="KAF7256557.1"/>
    </source>
</evidence>
<keyword evidence="2 5" id="KW-0863">Zinc-finger</keyword>
<keyword evidence="6" id="KW-0808">Transferase</keyword>
<dbReference type="AlphaFoldDB" id="A0A8S9Z079"/>
<dbReference type="InterPro" id="IPR013083">
    <property type="entry name" value="Znf_RING/FYVE/PHD"/>
</dbReference>
<keyword evidence="3 6" id="KW-0862">Zinc</keyword>
<evidence type="ECO:0000259" key="8">
    <source>
        <dbReference type="PROSITE" id="PS51506"/>
    </source>
</evidence>
<evidence type="ECO:0000256" key="4">
    <source>
        <dbReference type="ARBA" id="ARBA00022837"/>
    </source>
</evidence>
<dbReference type="SUPFAM" id="SSF47668">
    <property type="entry name" value="N-terminal domain of cbl (N-cbl)"/>
    <property type="match status" value="1"/>
</dbReference>
<dbReference type="PROSITE" id="PS50089">
    <property type="entry name" value="ZF_RING_2"/>
    <property type="match status" value="1"/>
</dbReference>